<dbReference type="Gene3D" id="3.40.50.1820">
    <property type="entry name" value="alpha/beta hydrolase"/>
    <property type="match status" value="1"/>
</dbReference>
<evidence type="ECO:0000256" key="2">
    <source>
        <dbReference type="SAM" id="SignalP"/>
    </source>
</evidence>
<dbReference type="InterPro" id="IPR011042">
    <property type="entry name" value="6-blade_b-propeller_TolB-like"/>
</dbReference>
<dbReference type="Gene3D" id="2.120.10.30">
    <property type="entry name" value="TolB, C-terminal domain"/>
    <property type="match status" value="1"/>
</dbReference>
<feature type="domain" description="Peptidase S9 prolyl oligopeptidase catalytic" evidence="3">
    <location>
        <begin position="490"/>
        <end position="649"/>
    </location>
</feature>
<feature type="region of interest" description="Disordered" evidence="1">
    <location>
        <begin position="76"/>
        <end position="95"/>
    </location>
</feature>
<evidence type="ECO:0000256" key="1">
    <source>
        <dbReference type="SAM" id="MobiDB-lite"/>
    </source>
</evidence>
<evidence type="ECO:0000313" key="5">
    <source>
        <dbReference type="Proteomes" id="UP000286681"/>
    </source>
</evidence>
<dbReference type="GO" id="GO:0008236">
    <property type="term" value="F:serine-type peptidase activity"/>
    <property type="evidence" value="ECO:0007669"/>
    <property type="project" value="InterPro"/>
</dbReference>
<comment type="caution">
    <text evidence="4">The sequence shown here is derived from an EMBL/GenBank/DDBJ whole genome shotgun (WGS) entry which is preliminary data.</text>
</comment>
<reference evidence="4 5" key="1">
    <citation type="submission" date="2018-07" db="EMBL/GenBank/DDBJ databases">
        <title>Genomic and Epidemiologic Investigation of an Indolent Hospital Outbreak.</title>
        <authorList>
            <person name="Johnson R.C."/>
            <person name="Deming C."/>
            <person name="Conlan S."/>
            <person name="Zellmer C.J."/>
            <person name="Michelin A.V."/>
            <person name="Lee-Lin S."/>
            <person name="Thomas P.J."/>
            <person name="Park M."/>
            <person name="Weingarten R.A."/>
            <person name="Less J."/>
            <person name="Dekker J.P."/>
            <person name="Frank K.M."/>
            <person name="Musser K.A."/>
            <person name="Mcquiston J.R."/>
            <person name="Henderson D.K."/>
            <person name="Lau A.F."/>
            <person name="Palmore T.N."/>
            <person name="Segre J.A."/>
        </authorList>
    </citation>
    <scope>NUCLEOTIDE SEQUENCE [LARGE SCALE GENOMIC DNA]</scope>
    <source>
        <strain evidence="4 5">SK-NIH.Env10_0317</strain>
    </source>
</reference>
<evidence type="ECO:0000259" key="3">
    <source>
        <dbReference type="Pfam" id="PF00326"/>
    </source>
</evidence>
<feature type="chain" id="PRO_5042538759" evidence="2">
    <location>
        <begin position="21"/>
        <end position="674"/>
    </location>
</feature>
<dbReference type="GO" id="GO:0006508">
    <property type="term" value="P:proteolysis"/>
    <property type="evidence" value="ECO:0007669"/>
    <property type="project" value="InterPro"/>
</dbReference>
<dbReference type="EMBL" id="QQWO01000005">
    <property type="protein sequence ID" value="RSV04739.1"/>
    <property type="molecule type" value="Genomic_DNA"/>
</dbReference>
<feature type="signal peptide" evidence="2">
    <location>
        <begin position="1"/>
        <end position="20"/>
    </location>
</feature>
<accession>A0AAJ4S7P2</accession>
<organism evidence="4 5">
    <name type="scientific">Sphingomonas koreensis</name>
    <dbReference type="NCBI Taxonomy" id="93064"/>
    <lineage>
        <taxon>Bacteria</taxon>
        <taxon>Pseudomonadati</taxon>
        <taxon>Pseudomonadota</taxon>
        <taxon>Alphaproteobacteria</taxon>
        <taxon>Sphingomonadales</taxon>
        <taxon>Sphingomonadaceae</taxon>
        <taxon>Sphingomonas</taxon>
    </lineage>
</organism>
<name>A0AAJ4S7P2_9SPHN</name>
<feature type="compositionally biased region" description="Basic and acidic residues" evidence="1">
    <location>
        <begin position="76"/>
        <end position="87"/>
    </location>
</feature>
<sequence length="674" mass="74177">MVRRGAWGVALCLAPVPVSAGPTIREMVELTDLSSVAVSPDGLYVAFRTETPSIERNTHDLAWYVVPADGRHPARRIADAGEGDRPDGTQFSEPPQWTADSSAIVYRAIVDGEIQVWRTTIDGVRSEKLTADPANVRYFLLSRDNRTLTYAVGATRSEIERAEEAEYDAGVLIDDKVDPLRQLYRGTRIEGRLATDRLHGFWFAHGGVLAGQPLTYRSIDLASGRVRDATTAETDGLPKPVQPLERLGNRSIIFKAESGDHRGDAFVLGKGNEMFLSVRRPGRGGALIGCDDPLCRQRISRVAWQGDADGLFFVTTDIAAEQTLHLWSIDTGKVRRVGGGIGRWNGGRDERKSCSVTLRAAFCVVASADAPPRLVRIDLATGALTTLAAPNSALERPDSLKFAVFDWTAPGGQRFTGKLMLPSRQAAPVPLFVTYYVCDGYLRGGTGDEFPLRQLAEAGIAALCINRVPTAAGLGDQVEQYRIAEAGVASVIDLLARRGIVDPAHVGMGGVSFGGEVTMWIATRTSRLAALSIGNTVLSDVYYWFGAMAGRQVPRMLRDVWGIGTPEESPDRWKLLAPELMTDAITAPLLMQLPEHEYRTNVKLAARLSQAGKPVELRAFPYETHVKFQPRHKLAIYERNLDWFRFWLQGYVDPDPDKADQYRRWTAMKEMRSG</sequence>
<dbReference type="NCBIfam" id="NF033523">
    <property type="entry name" value="lasso_peptidase"/>
    <property type="match status" value="1"/>
</dbReference>
<dbReference type="SUPFAM" id="SSF53474">
    <property type="entry name" value="alpha/beta-Hydrolases"/>
    <property type="match status" value="1"/>
</dbReference>
<evidence type="ECO:0000313" key="4">
    <source>
        <dbReference type="EMBL" id="RSV04739.1"/>
    </source>
</evidence>
<dbReference type="Proteomes" id="UP000286681">
    <property type="component" value="Unassembled WGS sequence"/>
</dbReference>
<protein>
    <submittedName>
        <fullName evidence="4">Atxe2 family lasso peptide isopeptidase</fullName>
    </submittedName>
</protein>
<gene>
    <name evidence="4" type="ORF">CA257_07450</name>
</gene>
<dbReference type="InterPro" id="IPR029058">
    <property type="entry name" value="AB_hydrolase_fold"/>
</dbReference>
<dbReference type="InterPro" id="IPR053536">
    <property type="entry name" value="Lasso_peptide_isopeptidase"/>
</dbReference>
<dbReference type="SUPFAM" id="SSF82171">
    <property type="entry name" value="DPP6 N-terminal domain-like"/>
    <property type="match status" value="1"/>
</dbReference>
<dbReference type="AlphaFoldDB" id="A0AAJ4S7P2"/>
<dbReference type="InterPro" id="IPR001375">
    <property type="entry name" value="Peptidase_S9_cat"/>
</dbReference>
<keyword evidence="2" id="KW-0732">Signal</keyword>
<proteinExistence type="predicted"/>
<dbReference type="Pfam" id="PF00326">
    <property type="entry name" value="Peptidase_S9"/>
    <property type="match status" value="1"/>
</dbReference>